<dbReference type="Pfam" id="PF00215">
    <property type="entry name" value="OMPdecase"/>
    <property type="match status" value="1"/>
</dbReference>
<evidence type="ECO:0000256" key="6">
    <source>
        <dbReference type="HAMAP-Rule" id="MF_01200"/>
    </source>
</evidence>
<evidence type="ECO:0000313" key="9">
    <source>
        <dbReference type="Proteomes" id="UP001221189"/>
    </source>
</evidence>
<dbReference type="EC" id="4.1.1.23" evidence="6"/>
<keyword evidence="9" id="KW-1185">Reference proteome</keyword>
<dbReference type="EMBL" id="JAQQXT010000006">
    <property type="protein sequence ID" value="MDC8772097.1"/>
    <property type="molecule type" value="Genomic_DNA"/>
</dbReference>
<feature type="binding site" evidence="6">
    <location>
        <position position="208"/>
    </location>
    <ligand>
        <name>substrate</name>
    </ligand>
</feature>
<feature type="binding site" evidence="6">
    <location>
        <position position="32"/>
    </location>
    <ligand>
        <name>substrate</name>
    </ligand>
</feature>
<evidence type="ECO:0000256" key="1">
    <source>
        <dbReference type="ARBA" id="ARBA00002356"/>
    </source>
</evidence>
<gene>
    <name evidence="6 8" type="primary">pyrF</name>
    <name evidence="8" type="ORF">PRZ03_11000</name>
</gene>
<dbReference type="CDD" id="cd04725">
    <property type="entry name" value="OMP_decarboxylase_like"/>
    <property type="match status" value="1"/>
</dbReference>
<dbReference type="SUPFAM" id="SSF51366">
    <property type="entry name" value="Ribulose-phoshate binding barrel"/>
    <property type="match status" value="1"/>
</dbReference>
<dbReference type="Gene3D" id="3.20.20.70">
    <property type="entry name" value="Aldolase class I"/>
    <property type="match status" value="1"/>
</dbReference>
<comment type="caution">
    <text evidence="6">Lacks conserved residue(s) required for the propagation of feature annotation.</text>
</comment>
<evidence type="ECO:0000256" key="3">
    <source>
        <dbReference type="ARBA" id="ARBA00022793"/>
    </source>
</evidence>
<dbReference type="GO" id="GO:0004590">
    <property type="term" value="F:orotidine-5'-phosphate decarboxylase activity"/>
    <property type="evidence" value="ECO:0007669"/>
    <property type="project" value="UniProtKB-EC"/>
</dbReference>
<feature type="binding site" evidence="6">
    <location>
        <position position="10"/>
    </location>
    <ligand>
        <name>substrate</name>
    </ligand>
</feature>
<feature type="binding site" evidence="6">
    <location>
        <position position="209"/>
    </location>
    <ligand>
        <name>substrate</name>
    </ligand>
</feature>
<dbReference type="Proteomes" id="UP001221189">
    <property type="component" value="Unassembled WGS sequence"/>
</dbReference>
<name>A0ABT5KFD3_9BURK</name>
<comment type="similarity">
    <text evidence="6">Belongs to the OMP decarboxylase family. Type 1 subfamily.</text>
</comment>
<sequence>MTEHVIVALDFESSCEALALVTELGAAARSYKVGLQLLTEAGPEVVRELVDSGKQVFLDLKLHEIPNSVAGAVTAAGKLGVSMVSVHASAGSAVLRAAVEAALPFPGLRIVALTVITSLCDRDLPEIGLEPSVQAQVLRLAHLAADCACHGVVASAQEAEMLRGVLPSGMLVLTPGVQLKSASSSSDQARTADPRAAALAGATHIVVGRAITKALDPRRAFAEAVAQFAHD</sequence>
<comment type="caution">
    <text evidence="8">The sequence shown here is derived from an EMBL/GenBank/DDBJ whole genome shotgun (WGS) entry which is preliminary data.</text>
</comment>
<protein>
    <recommendedName>
        <fullName evidence="6">Orotidine 5'-phosphate decarboxylase</fullName>
        <ecNumber evidence="6">4.1.1.23</ecNumber>
    </recommendedName>
    <alternativeName>
        <fullName evidence="6">OMP decarboxylase</fullName>
        <shortName evidence="6">OMPDCase</shortName>
        <shortName evidence="6">OMPdecase</shortName>
    </alternativeName>
</protein>
<dbReference type="InterPro" id="IPR047596">
    <property type="entry name" value="OMPdecase_bac"/>
</dbReference>
<evidence type="ECO:0000259" key="7">
    <source>
        <dbReference type="SMART" id="SM00934"/>
    </source>
</evidence>
<dbReference type="RefSeq" id="WP_273600343.1">
    <property type="nucleotide sequence ID" value="NZ_JAQQXT010000006.1"/>
</dbReference>
<dbReference type="InterPro" id="IPR014732">
    <property type="entry name" value="OMPdecase"/>
</dbReference>
<comment type="subunit">
    <text evidence="6">Homodimer.</text>
</comment>
<comment type="function">
    <text evidence="1 6">Catalyzes the decarboxylation of orotidine 5'-monophosphate (OMP) to uridine 5'-monophosphate (UMP).</text>
</comment>
<evidence type="ECO:0000256" key="2">
    <source>
        <dbReference type="ARBA" id="ARBA00004861"/>
    </source>
</evidence>
<accession>A0ABT5KFD3</accession>
<dbReference type="PANTHER" id="PTHR32119:SF2">
    <property type="entry name" value="OROTIDINE 5'-PHOSPHATE DECARBOXYLASE"/>
    <property type="match status" value="1"/>
</dbReference>
<dbReference type="PANTHER" id="PTHR32119">
    <property type="entry name" value="OROTIDINE 5'-PHOSPHATE DECARBOXYLASE"/>
    <property type="match status" value="1"/>
</dbReference>
<feature type="domain" description="Orotidine 5'-phosphate decarboxylase" evidence="7">
    <location>
        <begin position="4"/>
        <end position="224"/>
    </location>
</feature>
<dbReference type="NCBIfam" id="NF001273">
    <property type="entry name" value="PRK00230.1"/>
    <property type="match status" value="1"/>
</dbReference>
<feature type="active site" description="Proton donor" evidence="6">
    <location>
        <position position="61"/>
    </location>
</feature>
<keyword evidence="4 6" id="KW-0665">Pyrimidine biosynthesis</keyword>
<comment type="pathway">
    <text evidence="2 6">Pyrimidine metabolism; UMP biosynthesis via de novo pathway; UMP from orotate: step 2/2.</text>
</comment>
<dbReference type="SMART" id="SM00934">
    <property type="entry name" value="OMPdecase"/>
    <property type="match status" value="1"/>
</dbReference>
<evidence type="ECO:0000256" key="5">
    <source>
        <dbReference type="ARBA" id="ARBA00023239"/>
    </source>
</evidence>
<proteinExistence type="inferred from homology"/>
<dbReference type="NCBIfam" id="TIGR01740">
    <property type="entry name" value="pyrF"/>
    <property type="match status" value="1"/>
</dbReference>
<dbReference type="HAMAP" id="MF_01200_B">
    <property type="entry name" value="OMPdecase_type1_B"/>
    <property type="match status" value="1"/>
</dbReference>
<dbReference type="InterPro" id="IPR011060">
    <property type="entry name" value="RibuloseP-bd_barrel"/>
</dbReference>
<dbReference type="InterPro" id="IPR001754">
    <property type="entry name" value="OMPdeCOase_dom"/>
</dbReference>
<dbReference type="InterPro" id="IPR013785">
    <property type="entry name" value="Aldolase_TIM"/>
</dbReference>
<evidence type="ECO:0000256" key="4">
    <source>
        <dbReference type="ARBA" id="ARBA00022975"/>
    </source>
</evidence>
<keyword evidence="3 6" id="KW-0210">Decarboxylase</keyword>
<reference evidence="8 9" key="1">
    <citation type="submission" date="2022-10" db="EMBL/GenBank/DDBJ databases">
        <title>Paucibacter sp. hw1 Genome sequencing.</title>
        <authorList>
            <person name="Park S."/>
        </authorList>
    </citation>
    <scope>NUCLEOTIDE SEQUENCE [LARGE SCALE GENOMIC DNA]</scope>
    <source>
        <strain evidence="9">hw1</strain>
    </source>
</reference>
<feature type="binding site" evidence="6">
    <location>
        <position position="117"/>
    </location>
    <ligand>
        <name>substrate</name>
    </ligand>
</feature>
<keyword evidence="5 6" id="KW-0456">Lyase</keyword>
<organism evidence="8 9">
    <name type="scientific">Roseateles albus</name>
    <dbReference type="NCBI Taxonomy" id="2987525"/>
    <lineage>
        <taxon>Bacteria</taxon>
        <taxon>Pseudomonadati</taxon>
        <taxon>Pseudomonadota</taxon>
        <taxon>Betaproteobacteria</taxon>
        <taxon>Burkholderiales</taxon>
        <taxon>Sphaerotilaceae</taxon>
        <taxon>Roseateles</taxon>
    </lineage>
</organism>
<comment type="catalytic activity">
    <reaction evidence="6">
        <text>orotidine 5'-phosphate + H(+) = UMP + CO2</text>
        <dbReference type="Rhea" id="RHEA:11596"/>
        <dbReference type="ChEBI" id="CHEBI:15378"/>
        <dbReference type="ChEBI" id="CHEBI:16526"/>
        <dbReference type="ChEBI" id="CHEBI:57538"/>
        <dbReference type="ChEBI" id="CHEBI:57865"/>
        <dbReference type="EC" id="4.1.1.23"/>
    </reaction>
</comment>
<evidence type="ECO:0000313" key="8">
    <source>
        <dbReference type="EMBL" id="MDC8772097.1"/>
    </source>
</evidence>
<feature type="binding site" evidence="6">
    <location>
        <position position="188"/>
    </location>
    <ligand>
        <name>substrate</name>
    </ligand>
</feature>